<keyword evidence="9" id="KW-0067">ATP-binding</keyword>
<feature type="repeat" description="WD" evidence="11">
    <location>
        <begin position="1312"/>
        <end position="1345"/>
    </location>
</feature>
<dbReference type="GO" id="GO:0045324">
    <property type="term" value="P:late endosome to vacuole transport"/>
    <property type="evidence" value="ECO:0007669"/>
    <property type="project" value="InterPro"/>
</dbReference>
<sequence length="1345" mass="150733">MGNQLVGIAPSQIFPVERYLTDLPDLKFDTSLGSTRFLKVARAESQEGLTVVKVFAIHDPSLPLSTYKDHLEDVRKKLSSAVNCIPYQKIILTDKAGIIMREYVKYSLYDRISTRPFLTNIEKRWITFQILYALHQCHKVGVCHGDIKLENITVTSWNWVLLVDFASFKPTFVPVDNPADYSYFFDTSRRRVCYIAPERFSSTSTTITETSSIITEATCDSSDLTPAMDIFSAGCALLELWNELHLPFEYSQLLAYCSGKYSPQKHLDKLEDPNLKSLISNMIEKDPNKRSSAEDYLAQYRGTLFPEYFFSFLQSYMLIFSSSPILSSDEKIMRLKTDIVEIFTFLGPMTKSNEREGEKQDSEKTDKGECEGLVIITSLVTSCIRGLHDCSSKLYSLEILLELASHASDETVLDRILPYIMYVAHDNSTRVKISAIDTITKCLDLVTKIPRSDANIFPEYILPELAPLATDPNTCVRAAYAKNIAKLAEIALRYLDQIQNDWYDNNNSNKQKDEHTFNYELELQALHEMISQTVSALLTDTQSIVKQTLMDSGITKLCVFFGKTKANDVLLSHMITFLNDKEDKELRGSFFDCIIGVSAYIGWHCSGILTPLLLQGLTDSSEFVTAKSINAMSALTELGLITKPSLCELVTECSTFLVHPSLWVRQAVAGFISSAAKSLALLDVQCKIMPKLKVYMKYPLIQIDKPELLLESLVSPIPRNVYDSVVMYPEIDAILEVLKERKSLRECVNTGKVPNTDFYRDTQPSLRNLFRRLEANGMNENIEDYVLKMGYHLRKINKHRINNDARQNKQSEGKIELSSANSVKSHVLNLAETQKTDFMATRLPRTNTSGSLETNVNSEWNYSSEVLTRQSESTNSPSRSTSSRPSSPPADGNNQYNSTDPSSNVSLHERSYIQCLVDKAYRKTNCYIELANLKTRQQDHYFEALRSKDWAEQAAWRPQLPPPGWRLRGLLVAHLHEHKSAVNKLCAIPDTPYFASSSVDGSVRLWDCSRMEGKNIANRAKQHYKMSSGVNITGMTVCEGGQSLGVTCQDGSINILRVDANSNKMTLAQSRHLDADADAFAVDVHALDSGPQSVLVYATLYGALVGWDLRAPSPAFRLENGLKSGVITTFCVDSHHSWLVMGTSSGQHVAWDLRFRLPIMTFEHPSGSVRIKKVLSHPTEHSWVISSIQGNNEISMWNIETSFRQKVLWGSTSPPLSKQGTTNSVCAMLGGCIDRSPFLLAGGTDQRLRFWDLESSSESYLAIPAANDPPGTALSYRSRLIDGTHVIYEEASTVRKVDKGEEIPRPGPEPPAPGHRACISDIALCKASQCFLVTSSRDGVIKVWK</sequence>
<evidence type="ECO:0000256" key="3">
    <source>
        <dbReference type="ARBA" id="ARBA00022527"/>
    </source>
</evidence>
<feature type="compositionally biased region" description="Low complexity" evidence="12">
    <location>
        <begin position="871"/>
        <end position="885"/>
    </location>
</feature>
<evidence type="ECO:0000256" key="8">
    <source>
        <dbReference type="ARBA" id="ARBA00022777"/>
    </source>
</evidence>
<dbReference type="GO" id="GO:0006623">
    <property type="term" value="P:protein targeting to vacuole"/>
    <property type="evidence" value="ECO:0007669"/>
    <property type="project" value="TreeGrafter"/>
</dbReference>
<evidence type="ECO:0000256" key="12">
    <source>
        <dbReference type="SAM" id="MobiDB-lite"/>
    </source>
</evidence>
<feature type="region of interest" description="Disordered" evidence="12">
    <location>
        <begin position="865"/>
        <end position="905"/>
    </location>
</feature>
<evidence type="ECO:0000256" key="7">
    <source>
        <dbReference type="ARBA" id="ARBA00022741"/>
    </source>
</evidence>
<dbReference type="InterPro" id="IPR000719">
    <property type="entry name" value="Prot_kinase_dom"/>
</dbReference>
<dbReference type="GO" id="GO:0005524">
    <property type="term" value="F:ATP binding"/>
    <property type="evidence" value="ECO:0007669"/>
    <property type="project" value="UniProtKB-KW"/>
</dbReference>
<dbReference type="SMART" id="SM00220">
    <property type="entry name" value="S_TKc"/>
    <property type="match status" value="1"/>
</dbReference>
<evidence type="ECO:0000313" key="15">
    <source>
        <dbReference type="Proteomes" id="UP001153737"/>
    </source>
</evidence>
<feature type="repeat" description="WD" evidence="11">
    <location>
        <begin position="1238"/>
        <end position="1261"/>
    </location>
</feature>
<dbReference type="InterPro" id="IPR011009">
    <property type="entry name" value="Kinase-like_dom_sf"/>
</dbReference>
<dbReference type="InterPro" id="IPR036322">
    <property type="entry name" value="WD40_repeat_dom_sf"/>
</dbReference>
<keyword evidence="6" id="KW-0677">Repeat</keyword>
<dbReference type="PROSITE" id="PS50082">
    <property type="entry name" value="WD_REPEATS_2"/>
    <property type="match status" value="3"/>
</dbReference>
<keyword evidence="8" id="KW-0418">Kinase</keyword>
<reference evidence="14" key="1">
    <citation type="submission" date="2022-01" db="EMBL/GenBank/DDBJ databases">
        <authorList>
            <person name="King R."/>
        </authorList>
    </citation>
    <scope>NUCLEOTIDE SEQUENCE</scope>
</reference>
<dbReference type="SUPFAM" id="SSF50978">
    <property type="entry name" value="WD40 repeat-like"/>
    <property type="match status" value="1"/>
</dbReference>
<accession>A0A9P0GMK8</accession>
<dbReference type="InterPro" id="IPR045162">
    <property type="entry name" value="Vps15-like"/>
</dbReference>
<dbReference type="GO" id="GO:0016236">
    <property type="term" value="P:macroautophagy"/>
    <property type="evidence" value="ECO:0007669"/>
    <property type="project" value="InterPro"/>
</dbReference>
<feature type="repeat" description="HEAT" evidence="10">
    <location>
        <begin position="461"/>
        <end position="491"/>
    </location>
</feature>
<keyword evidence="3" id="KW-0723">Serine/threonine-protein kinase</keyword>
<evidence type="ECO:0000256" key="2">
    <source>
        <dbReference type="ARBA" id="ARBA00012513"/>
    </source>
</evidence>
<dbReference type="FunFam" id="1.10.510.10:FF:000497">
    <property type="entry name" value="Phosphoinositide 3-kinase regulatory subunit"/>
    <property type="match status" value="1"/>
</dbReference>
<protein>
    <recommendedName>
        <fullName evidence="2">non-specific serine/threonine protein kinase</fullName>
        <ecNumber evidence="2">2.7.11.1</ecNumber>
    </recommendedName>
</protein>
<evidence type="ECO:0000256" key="4">
    <source>
        <dbReference type="ARBA" id="ARBA00022574"/>
    </source>
</evidence>
<dbReference type="OrthoDB" id="242910at2759"/>
<dbReference type="InterPro" id="IPR001680">
    <property type="entry name" value="WD40_rpt"/>
</dbReference>
<dbReference type="InterPro" id="IPR011989">
    <property type="entry name" value="ARM-like"/>
</dbReference>
<evidence type="ECO:0000256" key="10">
    <source>
        <dbReference type="PROSITE-ProRule" id="PRU00103"/>
    </source>
</evidence>
<dbReference type="PROSITE" id="PS00108">
    <property type="entry name" value="PROTEIN_KINASE_ST"/>
    <property type="match status" value="1"/>
</dbReference>
<dbReference type="SMART" id="SM00320">
    <property type="entry name" value="WD40"/>
    <property type="match status" value="5"/>
</dbReference>
<dbReference type="SUPFAM" id="SSF48371">
    <property type="entry name" value="ARM repeat"/>
    <property type="match status" value="1"/>
</dbReference>
<dbReference type="Pfam" id="PF22956">
    <property type="entry name" value="VPS15-like_hel"/>
    <property type="match status" value="1"/>
</dbReference>
<dbReference type="Gene3D" id="1.10.510.10">
    <property type="entry name" value="Transferase(Phosphotransferase) domain 1"/>
    <property type="match status" value="1"/>
</dbReference>
<proteinExistence type="predicted"/>
<dbReference type="InterPro" id="IPR015943">
    <property type="entry name" value="WD40/YVTN_repeat-like_dom_sf"/>
</dbReference>
<feature type="repeat" description="WD" evidence="11">
    <location>
        <begin position="975"/>
        <end position="1007"/>
    </location>
</feature>
<dbReference type="GO" id="GO:0005770">
    <property type="term" value="C:late endosome"/>
    <property type="evidence" value="ECO:0007669"/>
    <property type="project" value="TreeGrafter"/>
</dbReference>
<dbReference type="Gene3D" id="2.130.10.10">
    <property type="entry name" value="YVTN repeat-like/Quinoprotein amine dehydrogenase"/>
    <property type="match status" value="2"/>
</dbReference>
<reference evidence="14" key="2">
    <citation type="submission" date="2022-10" db="EMBL/GenBank/DDBJ databases">
        <authorList>
            <consortium name="ENA_rothamsted_submissions"/>
            <consortium name="culmorum"/>
            <person name="King R."/>
        </authorList>
    </citation>
    <scope>NUCLEOTIDE SEQUENCE</scope>
</reference>
<organism evidence="14 15">
    <name type="scientific">Phaedon cochleariae</name>
    <name type="common">Mustard beetle</name>
    <dbReference type="NCBI Taxonomy" id="80249"/>
    <lineage>
        <taxon>Eukaryota</taxon>
        <taxon>Metazoa</taxon>
        <taxon>Ecdysozoa</taxon>
        <taxon>Arthropoda</taxon>
        <taxon>Hexapoda</taxon>
        <taxon>Insecta</taxon>
        <taxon>Pterygota</taxon>
        <taxon>Neoptera</taxon>
        <taxon>Endopterygota</taxon>
        <taxon>Coleoptera</taxon>
        <taxon>Polyphaga</taxon>
        <taxon>Cucujiformia</taxon>
        <taxon>Chrysomeloidea</taxon>
        <taxon>Chrysomelidae</taxon>
        <taxon>Chrysomelinae</taxon>
        <taxon>Chrysomelini</taxon>
        <taxon>Phaedon</taxon>
    </lineage>
</organism>
<name>A0A9P0GMK8_PHACE</name>
<gene>
    <name evidence="14" type="ORF">PHAECO_LOCUS6134</name>
</gene>
<dbReference type="InterPro" id="IPR021133">
    <property type="entry name" value="HEAT_type_2"/>
</dbReference>
<evidence type="ECO:0000259" key="13">
    <source>
        <dbReference type="PROSITE" id="PS50011"/>
    </source>
</evidence>
<dbReference type="EMBL" id="OU896708">
    <property type="protein sequence ID" value="CAH1156188.1"/>
    <property type="molecule type" value="Genomic_DNA"/>
</dbReference>
<dbReference type="GO" id="GO:0004674">
    <property type="term" value="F:protein serine/threonine kinase activity"/>
    <property type="evidence" value="ECO:0007669"/>
    <property type="project" value="UniProtKB-KW"/>
</dbReference>
<keyword evidence="4 11" id="KW-0853">WD repeat</keyword>
<evidence type="ECO:0000313" key="14">
    <source>
        <dbReference type="EMBL" id="CAH1156188.1"/>
    </source>
</evidence>
<dbReference type="EC" id="2.7.11.1" evidence="2"/>
<dbReference type="Pfam" id="PF00069">
    <property type="entry name" value="Pkinase"/>
    <property type="match status" value="1"/>
</dbReference>
<comment type="subcellular location">
    <subcellularLocation>
        <location evidence="1">Cytoplasmic vesicle</location>
        <location evidence="1">Autophagosome</location>
    </subcellularLocation>
</comment>
<evidence type="ECO:0000256" key="6">
    <source>
        <dbReference type="ARBA" id="ARBA00022737"/>
    </source>
</evidence>
<dbReference type="GO" id="GO:0005776">
    <property type="term" value="C:autophagosome"/>
    <property type="evidence" value="ECO:0007669"/>
    <property type="project" value="UniProtKB-SubCell"/>
</dbReference>
<dbReference type="GO" id="GO:0034272">
    <property type="term" value="C:phosphatidylinositol 3-kinase complex, class III, type II"/>
    <property type="evidence" value="ECO:0007669"/>
    <property type="project" value="TreeGrafter"/>
</dbReference>
<evidence type="ECO:0000256" key="11">
    <source>
        <dbReference type="PROSITE-ProRule" id="PRU00221"/>
    </source>
</evidence>
<dbReference type="PANTHER" id="PTHR17583">
    <property type="entry name" value="PHOSPHOINOSITIDE 3-KINASE REGULATORY SUBUNIT 4"/>
    <property type="match status" value="1"/>
</dbReference>
<dbReference type="PROSITE" id="PS50294">
    <property type="entry name" value="WD_REPEATS_REGION"/>
    <property type="match status" value="2"/>
</dbReference>
<evidence type="ECO:0000256" key="5">
    <source>
        <dbReference type="ARBA" id="ARBA00022679"/>
    </source>
</evidence>
<keyword evidence="5" id="KW-0808">Transferase</keyword>
<evidence type="ECO:0000256" key="9">
    <source>
        <dbReference type="ARBA" id="ARBA00022840"/>
    </source>
</evidence>
<dbReference type="FunFam" id="1.25.10.10:FF:000342">
    <property type="entry name" value="Serine/threonine-protein kinase VPS15"/>
    <property type="match status" value="1"/>
</dbReference>
<dbReference type="SUPFAM" id="SSF56112">
    <property type="entry name" value="Protein kinase-like (PK-like)"/>
    <property type="match status" value="1"/>
</dbReference>
<dbReference type="CDD" id="cd13980">
    <property type="entry name" value="STKc_Vps15"/>
    <property type="match status" value="1"/>
</dbReference>
<dbReference type="InterPro" id="IPR008271">
    <property type="entry name" value="Ser/Thr_kinase_AS"/>
</dbReference>
<keyword evidence="15" id="KW-1185">Reference proteome</keyword>
<dbReference type="InterPro" id="IPR016024">
    <property type="entry name" value="ARM-type_fold"/>
</dbReference>
<dbReference type="PANTHER" id="PTHR17583:SF0">
    <property type="entry name" value="PHOSPHOINOSITIDE 3-KINASE REGULATORY SUBUNIT 4"/>
    <property type="match status" value="1"/>
</dbReference>
<dbReference type="GO" id="GO:0034271">
    <property type="term" value="C:phosphatidylinositol 3-kinase complex, class III, type I"/>
    <property type="evidence" value="ECO:0007669"/>
    <property type="project" value="TreeGrafter"/>
</dbReference>
<dbReference type="Pfam" id="PF00400">
    <property type="entry name" value="WD40"/>
    <property type="match status" value="2"/>
</dbReference>
<evidence type="ECO:0000256" key="1">
    <source>
        <dbReference type="ARBA" id="ARBA00004419"/>
    </source>
</evidence>
<feature type="compositionally biased region" description="Polar residues" evidence="12">
    <location>
        <begin position="892"/>
        <end position="905"/>
    </location>
</feature>
<feature type="domain" description="Protein kinase" evidence="13">
    <location>
        <begin position="26"/>
        <end position="310"/>
    </location>
</feature>
<dbReference type="PROSITE" id="PS50011">
    <property type="entry name" value="PROTEIN_KINASE_DOM"/>
    <property type="match status" value="1"/>
</dbReference>
<dbReference type="PROSITE" id="PS50077">
    <property type="entry name" value="HEAT_REPEAT"/>
    <property type="match status" value="1"/>
</dbReference>
<keyword evidence="7" id="KW-0547">Nucleotide-binding</keyword>
<dbReference type="InterPro" id="IPR055231">
    <property type="entry name" value="2AA_helical"/>
</dbReference>
<dbReference type="Gene3D" id="1.25.10.10">
    <property type="entry name" value="Leucine-rich Repeat Variant"/>
    <property type="match status" value="1"/>
</dbReference>
<dbReference type="Proteomes" id="UP001153737">
    <property type="component" value="Chromosome 2"/>
</dbReference>
<dbReference type="GO" id="GO:0071561">
    <property type="term" value="C:nucleus-vacuole junction"/>
    <property type="evidence" value="ECO:0007669"/>
    <property type="project" value="TreeGrafter"/>
</dbReference>